<reference evidence="1 2" key="1">
    <citation type="journal article" date="2016" name="Nat. Commun.">
        <title>Thousands of microbial genomes shed light on interconnected biogeochemical processes in an aquifer system.</title>
        <authorList>
            <person name="Anantharaman K."/>
            <person name="Brown C.T."/>
            <person name="Hug L.A."/>
            <person name="Sharon I."/>
            <person name="Castelle C.J."/>
            <person name="Probst A.J."/>
            <person name="Thomas B.C."/>
            <person name="Singh A."/>
            <person name="Wilkins M.J."/>
            <person name="Karaoz U."/>
            <person name="Brodie E.L."/>
            <person name="Williams K.H."/>
            <person name="Hubbard S.S."/>
            <person name="Banfield J.F."/>
        </authorList>
    </citation>
    <scope>NUCLEOTIDE SEQUENCE [LARGE SCALE GENOMIC DNA]</scope>
</reference>
<protein>
    <recommendedName>
        <fullName evidence="3">HicB-like antitoxin of toxin-antitoxin system domain-containing protein</fullName>
    </recommendedName>
</protein>
<evidence type="ECO:0000313" key="2">
    <source>
        <dbReference type="Proteomes" id="UP000178098"/>
    </source>
</evidence>
<dbReference type="Proteomes" id="UP000178098">
    <property type="component" value="Unassembled WGS sequence"/>
</dbReference>
<comment type="caution">
    <text evidence="1">The sequence shown here is derived from an EMBL/GenBank/DDBJ whole genome shotgun (WGS) entry which is preliminary data.</text>
</comment>
<dbReference type="PANTHER" id="PTHR34504">
    <property type="entry name" value="ANTITOXIN HICB"/>
    <property type="match status" value="1"/>
</dbReference>
<dbReference type="PANTHER" id="PTHR34504:SF4">
    <property type="entry name" value="ANTITOXIN HICB"/>
    <property type="match status" value="1"/>
</dbReference>
<dbReference type="SUPFAM" id="SSF143100">
    <property type="entry name" value="TTHA1013/TTHA0281-like"/>
    <property type="match status" value="1"/>
</dbReference>
<evidence type="ECO:0008006" key="3">
    <source>
        <dbReference type="Google" id="ProtNLM"/>
    </source>
</evidence>
<proteinExistence type="predicted"/>
<organism evidence="1 2">
    <name type="scientific">Candidatus Roizmanbacteria bacterium RIFCSPHIGHO2_02_FULL_43_11</name>
    <dbReference type="NCBI Taxonomy" id="1802043"/>
    <lineage>
        <taxon>Bacteria</taxon>
        <taxon>Candidatus Roizmaniibacteriota</taxon>
    </lineage>
</organism>
<name>A0A1F7HEI8_9BACT</name>
<dbReference type="InterPro" id="IPR035069">
    <property type="entry name" value="TTHA1013/TTHA0281-like"/>
</dbReference>
<gene>
    <name evidence="1" type="ORF">A3D08_03220</name>
</gene>
<evidence type="ECO:0000313" key="1">
    <source>
        <dbReference type="EMBL" id="OGK29691.1"/>
    </source>
</evidence>
<accession>A0A1F7HEI8</accession>
<dbReference type="AlphaFoldDB" id="A0A1F7HEI8"/>
<dbReference type="Gene3D" id="3.30.160.250">
    <property type="match status" value="1"/>
</dbReference>
<dbReference type="InterPro" id="IPR051404">
    <property type="entry name" value="TA_system_antitoxin"/>
</dbReference>
<dbReference type="EMBL" id="MFZT01000041">
    <property type="protein sequence ID" value="OGK29691.1"/>
    <property type="molecule type" value="Genomic_DNA"/>
</dbReference>
<sequence>MLKRSEKVAQYDLTIKIEPQKDGGYLALCPEWSDCYAQGDTVDEAVLEITSVAQSLIDLYKEEGLEIPLKVKSKVNIANLFSIPIISTA</sequence>